<feature type="signal peptide" evidence="2">
    <location>
        <begin position="1"/>
        <end position="20"/>
    </location>
</feature>
<dbReference type="Pfam" id="PF13472">
    <property type="entry name" value="Lipase_GDSL_2"/>
    <property type="match status" value="1"/>
</dbReference>
<dbReference type="InterPro" id="IPR013830">
    <property type="entry name" value="SGNH_hydro"/>
</dbReference>
<feature type="chain" id="PRO_5045737661" evidence="2">
    <location>
        <begin position="21"/>
        <end position="643"/>
    </location>
</feature>
<name>A0ABX8BW05_9ACTN</name>
<evidence type="ECO:0000256" key="1">
    <source>
        <dbReference type="SAM" id="MobiDB-lite"/>
    </source>
</evidence>
<proteinExistence type="predicted"/>
<evidence type="ECO:0000313" key="4">
    <source>
        <dbReference type="EMBL" id="QUX26172.1"/>
    </source>
</evidence>
<keyword evidence="5" id="KW-1185">Reference proteome</keyword>
<dbReference type="GO" id="GO:0016787">
    <property type="term" value="F:hydrolase activity"/>
    <property type="evidence" value="ECO:0007669"/>
    <property type="project" value="UniProtKB-KW"/>
</dbReference>
<sequence>MLRASAAVLVGAALVTVLHATVSRDVDARPTEPAPQAPAAPPGRPFSSLLDRVGVSRDGSTADVDLDGAGNSLSAQALALAGWTPGREITLLGTTLEVPDYAPGRPDHLVADGQEVRLHGRHESLTFLVTATGAGGAPVGGSGRIVYTDGTEQPFALTSPDWVSGPAGDAALVLPYANTDDADTDADDTGVTDGADTVLGSVRLYARSVPADPGREVSHLVLPETDPGDLHVFSIGTRAADHGWTGTWARATSAYMEVGPWQDQTVRLAVRSTTGGHRVRIRLDNTFAAEPVTIGAASVALRGTGAATHGSAVPLTFGGRSDVSIPAGGQVYSDPVDLLLPPQTDALVSLYLPDPVYAAPLHYAAGDTSYLGEPGGGDHTLDTTGAPFTGRLYQWPFLTGIEVMDAPGAIVAFGDSITDGARSTRDAHRRWPDVLSARLHARADLPHPGVLNLGITGNHVVSDAYPGEGVSVNASGVSGLHRAPRDVFGQHGAQALVLFAGINDLRWGTPPEQVIAGLEDLAASARERGMRVFVATLGPCAGEARCTAQVEAARQTVNAHLRSRAQDPSSPFDGVWDFDAVLRDPQDPTRLLPAYDSGDHIHPGDAGLRALAESIDLDALMGRPRADGGSPDEVSADSPGGGG</sequence>
<gene>
    <name evidence="4" type="ORF">KGD84_23530</name>
</gene>
<protein>
    <submittedName>
        <fullName evidence="4">SGNH/GDSL hydrolase family protein</fullName>
    </submittedName>
</protein>
<evidence type="ECO:0000313" key="5">
    <source>
        <dbReference type="Proteomes" id="UP000676079"/>
    </source>
</evidence>
<feature type="domain" description="SGNH hydrolase-type esterase" evidence="3">
    <location>
        <begin position="412"/>
        <end position="609"/>
    </location>
</feature>
<keyword evidence="2" id="KW-0732">Signal</keyword>
<dbReference type="SUPFAM" id="SSF52266">
    <property type="entry name" value="SGNH hydrolase"/>
    <property type="match status" value="1"/>
</dbReference>
<dbReference type="InterPro" id="IPR053140">
    <property type="entry name" value="GDSL_Rv0518-like"/>
</dbReference>
<dbReference type="CDD" id="cd01830">
    <property type="entry name" value="XynE_like"/>
    <property type="match status" value="1"/>
</dbReference>
<feature type="region of interest" description="Disordered" evidence="1">
    <location>
        <begin position="26"/>
        <end position="48"/>
    </location>
</feature>
<feature type="compositionally biased region" description="Pro residues" evidence="1">
    <location>
        <begin position="32"/>
        <end position="44"/>
    </location>
</feature>
<evidence type="ECO:0000256" key="2">
    <source>
        <dbReference type="SAM" id="SignalP"/>
    </source>
</evidence>
<dbReference type="PANTHER" id="PTHR43784:SF2">
    <property type="entry name" value="GDSL-LIKE LIPASE_ACYLHYDROLASE, PUTATIVE (AFU_ORTHOLOGUE AFUA_2G00820)-RELATED"/>
    <property type="match status" value="1"/>
</dbReference>
<reference evidence="4 5" key="1">
    <citation type="submission" date="2021-05" db="EMBL/GenBank/DDBJ databases">
        <title>Direct Submission.</title>
        <authorList>
            <person name="Li K."/>
            <person name="Gao J."/>
        </authorList>
    </citation>
    <scope>NUCLEOTIDE SEQUENCE [LARGE SCALE GENOMIC DNA]</scope>
    <source>
        <strain evidence="4 5">Mg02</strain>
    </source>
</reference>
<dbReference type="InterPro" id="IPR036514">
    <property type="entry name" value="SGNH_hydro_sf"/>
</dbReference>
<keyword evidence="4" id="KW-0378">Hydrolase</keyword>
<dbReference type="Proteomes" id="UP000676079">
    <property type="component" value="Chromosome"/>
</dbReference>
<accession>A0ABX8BW05</accession>
<evidence type="ECO:0000259" key="3">
    <source>
        <dbReference type="Pfam" id="PF13472"/>
    </source>
</evidence>
<dbReference type="Gene3D" id="3.40.50.1110">
    <property type="entry name" value="SGNH hydrolase"/>
    <property type="match status" value="1"/>
</dbReference>
<dbReference type="EMBL" id="CP074133">
    <property type="protein sequence ID" value="QUX26172.1"/>
    <property type="molecule type" value="Genomic_DNA"/>
</dbReference>
<feature type="region of interest" description="Disordered" evidence="1">
    <location>
        <begin position="621"/>
        <end position="643"/>
    </location>
</feature>
<organism evidence="4 5">
    <name type="scientific">Nocardiopsis changdeensis</name>
    <dbReference type="NCBI Taxonomy" id="2831969"/>
    <lineage>
        <taxon>Bacteria</taxon>
        <taxon>Bacillati</taxon>
        <taxon>Actinomycetota</taxon>
        <taxon>Actinomycetes</taxon>
        <taxon>Streptosporangiales</taxon>
        <taxon>Nocardiopsidaceae</taxon>
        <taxon>Nocardiopsis</taxon>
    </lineage>
</organism>
<dbReference type="PANTHER" id="PTHR43784">
    <property type="entry name" value="GDSL-LIKE LIPASE/ACYLHYDROLASE, PUTATIVE (AFU_ORTHOLOGUE AFUA_2G00820)-RELATED"/>
    <property type="match status" value="1"/>
</dbReference>